<dbReference type="Pfam" id="PF01636">
    <property type="entry name" value="APH"/>
    <property type="match status" value="1"/>
</dbReference>
<dbReference type="SUPFAM" id="SSF56112">
    <property type="entry name" value="Protein kinase-like (PK-like)"/>
    <property type="match status" value="1"/>
</dbReference>
<name>A0ABT9WM36_9BACI</name>
<feature type="domain" description="Aminoglycoside phosphotransferase" evidence="1">
    <location>
        <begin position="36"/>
        <end position="241"/>
    </location>
</feature>
<dbReference type="Proteomes" id="UP001223586">
    <property type="component" value="Unassembled WGS sequence"/>
</dbReference>
<dbReference type="RefSeq" id="WP_307225655.1">
    <property type="nucleotide sequence ID" value="NZ_JAUSTT010000001.1"/>
</dbReference>
<organism evidence="2 3">
    <name type="scientific">Bacillus chungangensis</name>
    <dbReference type="NCBI Taxonomy" id="587633"/>
    <lineage>
        <taxon>Bacteria</taxon>
        <taxon>Bacillati</taxon>
        <taxon>Bacillota</taxon>
        <taxon>Bacilli</taxon>
        <taxon>Bacillales</taxon>
        <taxon>Bacillaceae</taxon>
        <taxon>Bacillus</taxon>
    </lineage>
</organism>
<dbReference type="InterPro" id="IPR002575">
    <property type="entry name" value="Aminoglycoside_PTrfase"/>
</dbReference>
<reference evidence="2 3" key="1">
    <citation type="submission" date="2023-07" db="EMBL/GenBank/DDBJ databases">
        <title>Genomic Encyclopedia of Type Strains, Phase IV (KMG-IV): sequencing the most valuable type-strain genomes for metagenomic binning, comparative biology and taxonomic classification.</title>
        <authorList>
            <person name="Goeker M."/>
        </authorList>
    </citation>
    <scope>NUCLEOTIDE SEQUENCE [LARGE SCALE GENOMIC DNA]</scope>
    <source>
        <strain evidence="2 3">DSM 23837</strain>
    </source>
</reference>
<sequence length="325" mass="39206">MNDHCQGRGDVHTSRLLFYLNELTDEKFANIVPLKNNVWLCEGEEQQWILKAFSSLRSLQNQVTLTNFLRSSAFNHTYQFHPIHQRVNVFFEGTCYGLIEYISPHYKKSFHYQTKRNRTAALLLLTNYHQTVRHFFDKIKNQLSSFHQLDKWQQRLSMFKQNLPMITAYFPSYYLFTYIDWAEWSLEKMQQMKDDLVKEKQSVIHGDLADHNFLLGADQRLYLIDFDLIRIAPEMIDMLQIANRMLPFLNWSLQELWTYKAFQRYEQSSLFFIALAFPTDIFREWNRFVKSSKKKQQLIWNYLSNLTFQQFAQRKQFFKTISKSL</sequence>
<comment type="caution">
    <text evidence="2">The sequence shown here is derived from an EMBL/GenBank/DDBJ whole genome shotgun (WGS) entry which is preliminary data.</text>
</comment>
<evidence type="ECO:0000313" key="3">
    <source>
        <dbReference type="Proteomes" id="UP001223586"/>
    </source>
</evidence>
<accession>A0ABT9WM36</accession>
<protein>
    <submittedName>
        <fullName evidence="2">Thiamine kinase-like enzyme</fullName>
    </submittedName>
</protein>
<dbReference type="Gene3D" id="3.90.1200.10">
    <property type="match status" value="1"/>
</dbReference>
<proteinExistence type="predicted"/>
<evidence type="ECO:0000313" key="2">
    <source>
        <dbReference type="EMBL" id="MDQ0174299.1"/>
    </source>
</evidence>
<dbReference type="InterPro" id="IPR011009">
    <property type="entry name" value="Kinase-like_dom_sf"/>
</dbReference>
<dbReference type="EMBL" id="JAUSTT010000001">
    <property type="protein sequence ID" value="MDQ0174299.1"/>
    <property type="molecule type" value="Genomic_DNA"/>
</dbReference>
<gene>
    <name evidence="2" type="ORF">J2S08_000130</name>
</gene>
<evidence type="ECO:0000259" key="1">
    <source>
        <dbReference type="Pfam" id="PF01636"/>
    </source>
</evidence>
<keyword evidence="3" id="KW-1185">Reference proteome</keyword>